<sequence>MAYSVSHNSFSTIPLFVGFLVVASSLAGVLSSPLMSDSGNQQMKNHTFKPAKDIQKLRRINAYLKKINKPASPDGDIIDCVLCHLQPAFHHPELRGQKPSDPPARPKRHNSTDANTENLQLWTGSGDSCPEGTVPIRRTTEKDVLRASSVRRYGRTRRRHVRRDSTGSGHEHAVVFVNGDQYYGAKASLNVWAPHVTNEYEFSLSQIWIISGSFGNDLNTIEAGCYNLLCSGFVQTTNKIAIGAAISPISSYNGRQFDIDIMVWKDPKHGHWWLEFGSGLLVGYWPAFLFSHLRSHANMIQFGGEIVNTISSGFHTSTQMGSGHFAEEGFGKAAYFRNLQTVDWDNNLLPLTNLHLLADHSDCYDIRQGRNNVWGNYFYYGGPGRNGISFCHLFFDWSDFNCGFSIVNDLVFGNSGSNRCSGIVFSDLRVEYGGWLEIRLPESADFRPLSDKSTVSPCVPSAGDASSISAPSSDASARSTVSGIAAFSGSASILVDWFIELEGGLRNQTWWMDRRLNLIRGKEDRNKEGKFDGTRKGKCKAMHGQGRGEERKIERHMLTVPTLATAVLSGDSGASLSFSSTINSFSKDGHRFSVGGCTLFKPAQDSPLFIGIIHSLTAAKENKLLLGVNWLYQPAEVKLGKGILLEAAPNEIFYSFHKDEIPAGLLLHPCKVSFLPKDVDLPSGICSFVCRRVYDITNKCLWWLTDKDYINELQEEVDQLLHKTRIEMHATVQTDGCSPKPMNDLTSASQLKPGSDSVQNSAPSFSPQGKGKKREHGDEVSEPVKRECINRMDDVDSGHIIPEINLKFEIAKITEKGGLQDYGGVGKLVQLIIRERNERKPRGLNVFDEWLQEAHKRKIGGSSGSKDDRSIDNFLLTLLQALDKLPVNLTVLQMCSIGKSVNLLRTHRNVEIQKKARSLVDTWKKRVQVELDAKYGPNQSVPWSDVAKCGIKHHRPSEIAVKSSVTQFSATKTGFVKLVQGETATKSASATPVPMKASTLPASARTKARNATIVGTSDPQTTTRDEKINSFSQSHNNTLSCSSDHAKMGEIPVKEDARSSAAGSGTVTKISGSSSRHQKFINGLPGPLGVQRETGPCNNSSLHGNSAPGKISQSSLTCEKAVDAPIAEGYGNKFIVKIPNRGRGPAQSVSGGFLEDQLVTNSRASSPVLSEKQEQFKHNMKEKSDTYQENVITDVNNESWQSNDVKDLLTGSDEGESSPAAVPDEEYCRTGEDLMKITEVTKVASLSSENEVKSRKMQRASLNSINTLIDSFVKYTKANACMPVADDAGMNLLASVAAGEIPKSDVASRIDSPQRNAPVVELSSMGNDATQKPSVGYDVVQDRNFSVECVYDEHLKQSVVAGKSWAKNADSMNVSSQETSGVELNEQLTSSIIDLPRTAEHCLENGKVKEITTAVLVNFPSASTLEKTSDNGDSKEHLDKKAGAVDDDGRLDIKQKNITFGANEDKVSDLGVNLQKEVVEGSSSAPSMEVDVECKTDVTEGMDRGSHTPEKSPAVVGHSTKGTDKKASPTGSNDMMETFNVVKAEKDVEADVRSQASDKEKRKPDWEMVPAQKVEHMEENLEGSECPEPYCGLSPCKASILIETEQPIRLRGSNLAGVEERTSTTADTPATCADAKVKFDLNEGFNADDGKFGEPINLAEALCPASVQLINPTPLPVSFASNSIPASITVTAAAKGPFVPPDDLLRSKGALGWKGSTVTSAFRPAARKILEMPLGTSHASISEATTGKQSRPPLDIDLNVPVDIGNLSTGNNFRLDVHMQPIKSSSCGIFNGEASLRRDFDLNNGPILDEVSAALVSQRNRSSNISSQPPVSSLRINNSEIANFSSWFPTGNTYSAVTLPSILFDREPHFPAATGGPQRVLGPGPPTGASATPFNSDAYRGPVLSSSLAVPYLSTPYQYPTFPFGATFPLPSTSFPGSSATYSDSSHGGRICLPSVHAQLLGPAGAVPSHYPRPYVVSLVHNNGNRIAENGRKWGRQGLDLNAGPGGLDIEGRDETTVLASRQLSVVSSQALAEEQARIYQVAGNVLKKKKLQGCWDGYKQSSW</sequence>
<dbReference type="PANTHER" id="PTHR46548">
    <property type="entry name" value="BAH AND TFIIS DOMAIN-CONTAINING PROTEIN-RELATED"/>
    <property type="match status" value="1"/>
</dbReference>
<evidence type="ECO:0000256" key="1">
    <source>
        <dbReference type="ARBA" id="ARBA00004123"/>
    </source>
</evidence>
<protein>
    <submittedName>
        <fullName evidence="8">BAH domain,TFIIS helical bundle-like domain isoform 1</fullName>
    </submittedName>
</protein>
<dbReference type="Pfam" id="PF01426">
    <property type="entry name" value="BAH"/>
    <property type="match status" value="1"/>
</dbReference>
<dbReference type="OrthoDB" id="1917005at2759"/>
<keyword evidence="9" id="KW-1185">Reference proteome</keyword>
<feature type="compositionally biased region" description="Polar residues" evidence="4">
    <location>
        <begin position="744"/>
        <end position="767"/>
    </location>
</feature>
<dbReference type="CDD" id="cd00183">
    <property type="entry name" value="TFIIS_I"/>
    <property type="match status" value="1"/>
</dbReference>
<reference evidence="9" key="1">
    <citation type="journal article" date="2019" name="Plant Biotechnol. J.">
        <title>Genome sequencing of the Australian wild diploid species Gossypium australe highlights disease resistance and delayed gland morphogenesis.</title>
        <authorList>
            <person name="Cai Y."/>
            <person name="Cai X."/>
            <person name="Wang Q."/>
            <person name="Wang P."/>
            <person name="Zhang Y."/>
            <person name="Cai C."/>
            <person name="Xu Y."/>
            <person name="Wang K."/>
            <person name="Zhou Z."/>
            <person name="Wang C."/>
            <person name="Geng S."/>
            <person name="Li B."/>
            <person name="Dong Q."/>
            <person name="Hou Y."/>
            <person name="Wang H."/>
            <person name="Ai P."/>
            <person name="Liu Z."/>
            <person name="Yi F."/>
            <person name="Sun M."/>
            <person name="An G."/>
            <person name="Cheng J."/>
            <person name="Zhang Y."/>
            <person name="Shi Q."/>
            <person name="Xie Y."/>
            <person name="Shi X."/>
            <person name="Chang Y."/>
            <person name="Huang F."/>
            <person name="Chen Y."/>
            <person name="Hong S."/>
            <person name="Mi L."/>
            <person name="Sun Q."/>
            <person name="Zhang L."/>
            <person name="Zhou B."/>
            <person name="Peng R."/>
            <person name="Zhang X."/>
            <person name="Liu F."/>
        </authorList>
    </citation>
    <scope>NUCLEOTIDE SEQUENCE [LARGE SCALE GENOMIC DNA]</scope>
    <source>
        <strain evidence="9">cv. PA1801</strain>
    </source>
</reference>
<evidence type="ECO:0000259" key="5">
    <source>
        <dbReference type="PROSITE" id="PS51038"/>
    </source>
</evidence>
<evidence type="ECO:0000256" key="3">
    <source>
        <dbReference type="PROSITE-ProRule" id="PRU00649"/>
    </source>
</evidence>
<feature type="region of interest" description="Disordered" evidence="4">
    <location>
        <begin position="984"/>
        <end position="1025"/>
    </location>
</feature>
<dbReference type="PROSITE" id="PS51038">
    <property type="entry name" value="BAH"/>
    <property type="match status" value="1"/>
</dbReference>
<accession>A0A5B6W3W7</accession>
<feature type="compositionally biased region" description="Polar residues" evidence="4">
    <location>
        <begin position="1061"/>
        <end position="1075"/>
    </location>
</feature>
<dbReference type="Gene3D" id="1.20.930.10">
    <property type="entry name" value="Conserved domain common to transcription factors TFIIS, elongin A, CRSP70"/>
    <property type="match status" value="1"/>
</dbReference>
<dbReference type="Proteomes" id="UP000325315">
    <property type="component" value="Unassembled WGS sequence"/>
</dbReference>
<organism evidence="8 9">
    <name type="scientific">Gossypium australe</name>
    <dbReference type="NCBI Taxonomy" id="47621"/>
    <lineage>
        <taxon>Eukaryota</taxon>
        <taxon>Viridiplantae</taxon>
        <taxon>Streptophyta</taxon>
        <taxon>Embryophyta</taxon>
        <taxon>Tracheophyta</taxon>
        <taxon>Spermatophyta</taxon>
        <taxon>Magnoliopsida</taxon>
        <taxon>eudicotyledons</taxon>
        <taxon>Gunneridae</taxon>
        <taxon>Pentapetalae</taxon>
        <taxon>rosids</taxon>
        <taxon>malvids</taxon>
        <taxon>Malvales</taxon>
        <taxon>Malvaceae</taxon>
        <taxon>Malvoideae</taxon>
        <taxon>Gossypium</taxon>
    </lineage>
</organism>
<dbReference type="SMART" id="SM00509">
    <property type="entry name" value="TFS2N"/>
    <property type="match status" value="1"/>
</dbReference>
<dbReference type="SMART" id="SM00439">
    <property type="entry name" value="BAH"/>
    <property type="match status" value="1"/>
</dbReference>
<feature type="compositionally biased region" description="Basic and acidic residues" evidence="4">
    <location>
        <begin position="1499"/>
        <end position="1510"/>
    </location>
</feature>
<dbReference type="InterPro" id="IPR043151">
    <property type="entry name" value="BAH_sf"/>
</dbReference>
<dbReference type="InterPro" id="IPR025521">
    <property type="entry name" value="Neprosin_propep"/>
</dbReference>
<dbReference type="Pfam" id="PF14365">
    <property type="entry name" value="Neprosin_AP"/>
    <property type="match status" value="1"/>
</dbReference>
<dbReference type="InterPro" id="IPR004314">
    <property type="entry name" value="Neprosin"/>
</dbReference>
<evidence type="ECO:0000313" key="9">
    <source>
        <dbReference type="Proteomes" id="UP000325315"/>
    </source>
</evidence>
<feature type="region of interest" description="Disordered" evidence="4">
    <location>
        <begin position="1499"/>
        <end position="1534"/>
    </location>
</feature>
<dbReference type="PANTHER" id="PTHR46548:SF1">
    <property type="entry name" value="BAH AND TFIIS DOMAIN-CONTAINING PROTEIN-RELATED"/>
    <property type="match status" value="1"/>
</dbReference>
<comment type="subcellular location">
    <subcellularLocation>
        <location evidence="1 3">Nucleus</location>
    </subcellularLocation>
</comment>
<evidence type="ECO:0000256" key="4">
    <source>
        <dbReference type="SAM" id="MobiDB-lite"/>
    </source>
</evidence>
<dbReference type="GO" id="GO:0003682">
    <property type="term" value="F:chromatin binding"/>
    <property type="evidence" value="ECO:0007669"/>
    <property type="project" value="InterPro"/>
</dbReference>
<dbReference type="SUPFAM" id="SSF47676">
    <property type="entry name" value="Conserved domain common to transcription factors TFIIS, elongin A, CRSP70"/>
    <property type="match status" value="1"/>
</dbReference>
<feature type="compositionally biased region" description="Basic and acidic residues" evidence="4">
    <location>
        <begin position="775"/>
        <end position="786"/>
    </location>
</feature>
<comment type="caution">
    <text evidence="8">The sequence shown here is derived from an EMBL/GenBank/DDBJ whole genome shotgun (WGS) entry which is preliminary data.</text>
</comment>
<feature type="compositionally biased region" description="Polar residues" evidence="4">
    <location>
        <begin position="1013"/>
        <end position="1022"/>
    </location>
</feature>
<feature type="region of interest" description="Disordered" evidence="4">
    <location>
        <begin position="1424"/>
        <end position="1443"/>
    </location>
</feature>
<dbReference type="GO" id="GO:0005634">
    <property type="term" value="C:nucleus"/>
    <property type="evidence" value="ECO:0007669"/>
    <property type="project" value="UniProtKB-SubCell"/>
</dbReference>
<proteinExistence type="predicted"/>
<dbReference type="InterPro" id="IPR001025">
    <property type="entry name" value="BAH_dom"/>
</dbReference>
<dbReference type="Pfam" id="PF03080">
    <property type="entry name" value="Neprosin"/>
    <property type="match status" value="1"/>
</dbReference>
<feature type="region of interest" description="Disordered" evidence="4">
    <location>
        <begin position="91"/>
        <end position="134"/>
    </location>
</feature>
<evidence type="ECO:0000313" key="8">
    <source>
        <dbReference type="EMBL" id="KAA3476066.1"/>
    </source>
</evidence>
<evidence type="ECO:0000256" key="2">
    <source>
        <dbReference type="ARBA" id="ARBA00023242"/>
    </source>
</evidence>
<feature type="compositionally biased region" description="Basic and acidic residues" evidence="4">
    <location>
        <begin position="1427"/>
        <end position="1443"/>
    </location>
</feature>
<dbReference type="Pfam" id="PF08711">
    <property type="entry name" value="Med26"/>
    <property type="match status" value="1"/>
</dbReference>
<name>A0A5B6W3W7_9ROSI</name>
<dbReference type="Gene3D" id="2.30.30.490">
    <property type="match status" value="1"/>
</dbReference>
<dbReference type="PROSITE" id="PS51319">
    <property type="entry name" value="TFIIS_N"/>
    <property type="match status" value="1"/>
</dbReference>
<feature type="domain" description="TFIIS N-terminal" evidence="6">
    <location>
        <begin position="854"/>
        <end position="930"/>
    </location>
</feature>
<feature type="region of interest" description="Disordered" evidence="4">
    <location>
        <begin position="1055"/>
        <end position="1092"/>
    </location>
</feature>
<dbReference type="InterPro" id="IPR017923">
    <property type="entry name" value="TFIIS_N"/>
</dbReference>
<feature type="domain" description="BAH" evidence="5">
    <location>
        <begin position="590"/>
        <end position="705"/>
    </location>
</feature>
<evidence type="ECO:0000259" key="6">
    <source>
        <dbReference type="PROSITE" id="PS51319"/>
    </source>
</evidence>
<dbReference type="InterPro" id="IPR035441">
    <property type="entry name" value="TFIIS/LEDGF_dom_sf"/>
</dbReference>
<feature type="region of interest" description="Disordered" evidence="4">
    <location>
        <begin position="527"/>
        <end position="548"/>
    </location>
</feature>
<feature type="domain" description="Neprosin PEP catalytic" evidence="7">
    <location>
        <begin position="164"/>
        <end position="392"/>
    </location>
</feature>
<keyword evidence="2 3" id="KW-0539">Nucleus</keyword>
<feature type="region of interest" description="Disordered" evidence="4">
    <location>
        <begin position="732"/>
        <end position="786"/>
    </location>
</feature>
<gene>
    <name evidence="8" type="ORF">EPI10_026171</name>
</gene>
<dbReference type="PROSITE" id="PS52045">
    <property type="entry name" value="NEPROSIN_PEP_CD"/>
    <property type="match status" value="1"/>
</dbReference>
<evidence type="ECO:0000259" key="7">
    <source>
        <dbReference type="PROSITE" id="PS52045"/>
    </source>
</evidence>
<feature type="region of interest" description="Disordered" evidence="4">
    <location>
        <begin position="1198"/>
        <end position="1223"/>
    </location>
</feature>
<feature type="compositionally biased region" description="Polar residues" evidence="4">
    <location>
        <begin position="112"/>
        <end position="126"/>
    </location>
</feature>
<dbReference type="InterPro" id="IPR003617">
    <property type="entry name" value="TFIIS/CRSP70_N_sub"/>
</dbReference>
<dbReference type="EMBL" id="SMMG02000005">
    <property type="protein sequence ID" value="KAA3476066.1"/>
    <property type="molecule type" value="Genomic_DNA"/>
</dbReference>